<evidence type="ECO:0000256" key="3">
    <source>
        <dbReference type="ARBA" id="ARBA00022723"/>
    </source>
</evidence>
<organism evidence="10 12">
    <name type="scientific">Didymodactylos carnosus</name>
    <dbReference type="NCBI Taxonomy" id="1234261"/>
    <lineage>
        <taxon>Eukaryota</taxon>
        <taxon>Metazoa</taxon>
        <taxon>Spiralia</taxon>
        <taxon>Gnathifera</taxon>
        <taxon>Rotifera</taxon>
        <taxon>Eurotatoria</taxon>
        <taxon>Bdelloidea</taxon>
        <taxon>Philodinida</taxon>
        <taxon>Philodinidae</taxon>
        <taxon>Didymodactylos</taxon>
    </lineage>
</organism>
<keyword evidence="4" id="KW-0863">Zinc-finger</keyword>
<keyword evidence="5" id="KW-0862">Zinc</keyword>
<evidence type="ECO:0000256" key="4">
    <source>
        <dbReference type="ARBA" id="ARBA00022771"/>
    </source>
</evidence>
<evidence type="ECO:0000313" key="12">
    <source>
        <dbReference type="Proteomes" id="UP000663829"/>
    </source>
</evidence>
<dbReference type="InterPro" id="IPR026096">
    <property type="entry name" value="R-trans_p"/>
</dbReference>
<dbReference type="GO" id="GO:0051205">
    <property type="term" value="P:protein insertion into membrane"/>
    <property type="evidence" value="ECO:0007669"/>
    <property type="project" value="TreeGrafter"/>
</dbReference>
<dbReference type="EMBL" id="CAJNOQ010006459">
    <property type="protein sequence ID" value="CAF1136095.1"/>
    <property type="molecule type" value="Genomic_DNA"/>
</dbReference>
<accession>A0A814RPA4</accession>
<dbReference type="GO" id="GO:0031849">
    <property type="term" value="F:olfactory receptor binding"/>
    <property type="evidence" value="ECO:0007669"/>
    <property type="project" value="TreeGrafter"/>
</dbReference>
<dbReference type="PANTHER" id="PTHR14402">
    <property type="entry name" value="RECEPTOR TRANSPORTING PROTEIN"/>
    <property type="match status" value="1"/>
</dbReference>
<dbReference type="Pfam" id="PF13695">
    <property type="entry name" value="Zn_ribbon_3CxxC"/>
    <property type="match status" value="1"/>
</dbReference>
<comment type="caution">
    <text evidence="10">The sequence shown here is derived from an EMBL/GenBank/DDBJ whole genome shotgun (WGS) entry which is preliminary data.</text>
</comment>
<evidence type="ECO:0000256" key="8">
    <source>
        <dbReference type="SAM" id="MobiDB-lite"/>
    </source>
</evidence>
<feature type="non-terminal residue" evidence="10">
    <location>
        <position position="1"/>
    </location>
</feature>
<dbReference type="InterPro" id="IPR027377">
    <property type="entry name" value="ZAR1/RTP1-5-like_Znf-3CxxC"/>
</dbReference>
<reference evidence="10" key="1">
    <citation type="submission" date="2021-02" db="EMBL/GenBank/DDBJ databases">
        <authorList>
            <person name="Nowell W R."/>
        </authorList>
    </citation>
    <scope>NUCLEOTIDE SEQUENCE</scope>
</reference>
<feature type="region of interest" description="Disordered" evidence="8">
    <location>
        <begin position="39"/>
        <end position="91"/>
    </location>
</feature>
<dbReference type="GO" id="GO:0016020">
    <property type="term" value="C:membrane"/>
    <property type="evidence" value="ECO:0007669"/>
    <property type="project" value="UniProtKB-SubCell"/>
</dbReference>
<dbReference type="OrthoDB" id="8121437at2759"/>
<evidence type="ECO:0000256" key="5">
    <source>
        <dbReference type="ARBA" id="ARBA00022833"/>
    </source>
</evidence>
<keyword evidence="6" id="KW-1133">Transmembrane helix</keyword>
<dbReference type="GO" id="GO:0008270">
    <property type="term" value="F:zinc ion binding"/>
    <property type="evidence" value="ECO:0007669"/>
    <property type="project" value="UniProtKB-KW"/>
</dbReference>
<gene>
    <name evidence="10" type="ORF">GPM918_LOCUS20445</name>
    <name evidence="11" type="ORF">SRO942_LOCUS20440</name>
</gene>
<evidence type="ECO:0000256" key="7">
    <source>
        <dbReference type="ARBA" id="ARBA00023136"/>
    </source>
</evidence>
<feature type="compositionally biased region" description="Basic residues" evidence="8">
    <location>
        <begin position="58"/>
        <end position="71"/>
    </location>
</feature>
<evidence type="ECO:0000313" key="11">
    <source>
        <dbReference type="EMBL" id="CAF3899730.1"/>
    </source>
</evidence>
<dbReference type="GO" id="GO:0006612">
    <property type="term" value="P:protein targeting to membrane"/>
    <property type="evidence" value="ECO:0007669"/>
    <property type="project" value="TreeGrafter"/>
</dbReference>
<dbReference type="Proteomes" id="UP000663829">
    <property type="component" value="Unassembled WGS sequence"/>
</dbReference>
<evidence type="ECO:0000256" key="6">
    <source>
        <dbReference type="ARBA" id="ARBA00022989"/>
    </source>
</evidence>
<keyword evidence="12" id="KW-1185">Reference proteome</keyword>
<evidence type="ECO:0000259" key="9">
    <source>
        <dbReference type="Pfam" id="PF13695"/>
    </source>
</evidence>
<comment type="subcellular location">
    <subcellularLocation>
        <location evidence="1">Membrane</location>
        <topology evidence="1">Single-pass membrane protein</topology>
    </subcellularLocation>
</comment>
<dbReference type="Proteomes" id="UP000681722">
    <property type="component" value="Unassembled WGS sequence"/>
</dbReference>
<sequence length="299" mass="33670">TFSEIFFKTTMIESDSHSNKLFCQKLIVEQVLTCRDARPRSLRRSQSSFDKPDEKTSKSKSGRNGKLRRYKSMTVRDHHDSDSGIEDSPIEQHEEQFTAIIDETDVATTSRSESEASDQDDECFEFADGTSSSLVMTPRHCVTPVMMSESLNDLSEYVALAAKIPDNLKKDFCPSTAEAFHAEFARLILVPTLQLGANYRLIPYEVVPVEQSNICYDFVKLDNAKAQFKCYCCGHAWTSMRARIAFHVTNPYTGIILLQVFGQQCANCEKFVEPLWYVDEICLANLGASIVIASLLAIL</sequence>
<evidence type="ECO:0000313" key="10">
    <source>
        <dbReference type="EMBL" id="CAF1136095.1"/>
    </source>
</evidence>
<name>A0A814RPA4_9BILA</name>
<keyword evidence="7" id="KW-0472">Membrane</keyword>
<dbReference type="EMBL" id="CAJOBC010006457">
    <property type="protein sequence ID" value="CAF3899730.1"/>
    <property type="molecule type" value="Genomic_DNA"/>
</dbReference>
<proteinExistence type="predicted"/>
<dbReference type="AlphaFoldDB" id="A0A814RPA4"/>
<keyword evidence="3" id="KW-0479">Metal-binding</keyword>
<evidence type="ECO:0000256" key="2">
    <source>
        <dbReference type="ARBA" id="ARBA00022692"/>
    </source>
</evidence>
<keyword evidence="2" id="KW-0812">Transmembrane</keyword>
<protein>
    <recommendedName>
        <fullName evidence="9">3CxxC-type domain-containing protein</fullName>
    </recommendedName>
</protein>
<dbReference type="PANTHER" id="PTHR14402:SF10">
    <property type="entry name" value="3CXXC-TYPE DOMAIN-CONTAINING PROTEIN"/>
    <property type="match status" value="1"/>
</dbReference>
<feature type="domain" description="3CxxC-type" evidence="9">
    <location>
        <begin position="224"/>
        <end position="277"/>
    </location>
</feature>
<evidence type="ECO:0000256" key="1">
    <source>
        <dbReference type="ARBA" id="ARBA00004167"/>
    </source>
</evidence>